<dbReference type="AlphaFoldDB" id="A0AAD6XQ22"/>
<dbReference type="SUPFAM" id="SSF52047">
    <property type="entry name" value="RNI-like"/>
    <property type="match status" value="1"/>
</dbReference>
<dbReference type="EMBL" id="JARJCN010000036">
    <property type="protein sequence ID" value="KAJ7084892.1"/>
    <property type="molecule type" value="Genomic_DNA"/>
</dbReference>
<organism evidence="2 3">
    <name type="scientific">Mycena belliarum</name>
    <dbReference type="NCBI Taxonomy" id="1033014"/>
    <lineage>
        <taxon>Eukaryota</taxon>
        <taxon>Fungi</taxon>
        <taxon>Dikarya</taxon>
        <taxon>Basidiomycota</taxon>
        <taxon>Agaricomycotina</taxon>
        <taxon>Agaricomycetes</taxon>
        <taxon>Agaricomycetidae</taxon>
        <taxon>Agaricales</taxon>
        <taxon>Marasmiineae</taxon>
        <taxon>Mycenaceae</taxon>
        <taxon>Mycena</taxon>
    </lineage>
</organism>
<feature type="region of interest" description="Disordered" evidence="1">
    <location>
        <begin position="397"/>
        <end position="425"/>
    </location>
</feature>
<evidence type="ECO:0000313" key="3">
    <source>
        <dbReference type="Proteomes" id="UP001222325"/>
    </source>
</evidence>
<evidence type="ECO:0000256" key="1">
    <source>
        <dbReference type="SAM" id="MobiDB-lite"/>
    </source>
</evidence>
<gene>
    <name evidence="2" type="ORF">B0H15DRAFT_384793</name>
</gene>
<proteinExistence type="predicted"/>
<accession>A0AAD6XQ22</accession>
<evidence type="ECO:0000313" key="2">
    <source>
        <dbReference type="EMBL" id="KAJ7084892.1"/>
    </source>
</evidence>
<reference evidence="2" key="1">
    <citation type="submission" date="2023-03" db="EMBL/GenBank/DDBJ databases">
        <title>Massive genome expansion in bonnet fungi (Mycena s.s.) driven by repeated elements and novel gene families across ecological guilds.</title>
        <authorList>
            <consortium name="Lawrence Berkeley National Laboratory"/>
            <person name="Harder C.B."/>
            <person name="Miyauchi S."/>
            <person name="Viragh M."/>
            <person name="Kuo A."/>
            <person name="Thoen E."/>
            <person name="Andreopoulos B."/>
            <person name="Lu D."/>
            <person name="Skrede I."/>
            <person name="Drula E."/>
            <person name="Henrissat B."/>
            <person name="Morin E."/>
            <person name="Kohler A."/>
            <person name="Barry K."/>
            <person name="LaButti K."/>
            <person name="Morin E."/>
            <person name="Salamov A."/>
            <person name="Lipzen A."/>
            <person name="Mereny Z."/>
            <person name="Hegedus B."/>
            <person name="Baldrian P."/>
            <person name="Stursova M."/>
            <person name="Weitz H."/>
            <person name="Taylor A."/>
            <person name="Grigoriev I.V."/>
            <person name="Nagy L.G."/>
            <person name="Martin F."/>
            <person name="Kauserud H."/>
        </authorList>
    </citation>
    <scope>NUCLEOTIDE SEQUENCE</scope>
    <source>
        <strain evidence="2">CBHHK173m</strain>
    </source>
</reference>
<dbReference type="Proteomes" id="UP001222325">
    <property type="component" value="Unassembled WGS sequence"/>
</dbReference>
<sequence length="722" mass="81320">MSDHSLPDEIISEILSPALKVSEEVFSDTSPVSPFAGYSESSSAYLLVCKSWLRVATPLLYNVVILRSKAQAKALSQVLSKNNALAKFIKKLRVEGGYGPPMATILEHSSNVSDLFISFEIYATDNTTGLCKGLPLINPTRLIIYDGKYKRLENKMSKSLEIALSKAIDKWDHLTVLDIPSVTWNPSRKQDTVIRAVARNRRLTTVVIPTGGIHWPLERLKDCPLQCIRIKEPISRSHWGDLIMDASPALKALLKYTEKLSAKGMARVAAAELPQIMPSLNPLFVPMSAASAEVRDKIWSRVLYFAMSVPELAQNPEAKHIFRRLPLLSTSKMFNRLGLPHFYTHVWMREGKTISKFVAVLAKNPGFGALVRTICEKDTGVNSSFNDIFHHALDPADTSDDDQWDDDDDSSVGSSVLRFPGPSSNVPGDDAMLTLLPQLTGLERFRGISLSSELRELELGGYLDPFRMESTISWSAFEAIAKSSGHTLQEFSKRVFAREPVSAAIFNDLVQLRSLDWKSEADLDYETGSYADGLPKLEELNVSYSDVTFYKALAIMKLPSLRRLQLLADVTDVADLLEAHGNKLTDLEIRYSIAAALKVNIFERCPNLNSVTFDISPPSEEPPRPKKFSTSRTVHCTVSRIKFFLPFWLKETAHQWESFLTGFVRKHFPNLREIEFTCFEWPTTERDIAKSCWVPWAEKLLKDNINLTDRHGKKWRPRLKAR</sequence>
<comment type="caution">
    <text evidence="2">The sequence shown here is derived from an EMBL/GenBank/DDBJ whole genome shotgun (WGS) entry which is preliminary data.</text>
</comment>
<name>A0AAD6XQ22_9AGAR</name>
<dbReference type="InterPro" id="IPR032675">
    <property type="entry name" value="LRR_dom_sf"/>
</dbReference>
<keyword evidence="3" id="KW-1185">Reference proteome</keyword>
<dbReference type="Gene3D" id="3.80.10.10">
    <property type="entry name" value="Ribonuclease Inhibitor"/>
    <property type="match status" value="1"/>
</dbReference>
<feature type="compositionally biased region" description="Acidic residues" evidence="1">
    <location>
        <begin position="397"/>
        <end position="410"/>
    </location>
</feature>
<protein>
    <submittedName>
        <fullName evidence="2">Uncharacterized protein</fullName>
    </submittedName>
</protein>